<dbReference type="RefSeq" id="XP_002293382.1">
    <property type="nucleotide sequence ID" value="XM_002293346.1"/>
</dbReference>
<dbReference type="InterPro" id="IPR044929">
    <property type="entry name" value="DNA/RNA_non-sp_Endonuclease_sf"/>
</dbReference>
<dbReference type="PANTHER" id="PTHR13966">
    <property type="entry name" value="ENDONUCLEASE RELATED"/>
    <property type="match status" value="1"/>
</dbReference>
<dbReference type="GO" id="GO:0006309">
    <property type="term" value="P:apoptotic DNA fragmentation"/>
    <property type="evidence" value="ECO:0000318"/>
    <property type="project" value="GO_Central"/>
</dbReference>
<proteinExistence type="inferred from homology"/>
<dbReference type="PROSITE" id="PS01070">
    <property type="entry name" value="NUCLEASE_NON_SPEC"/>
    <property type="match status" value="1"/>
</dbReference>
<evidence type="ECO:0000256" key="10">
    <source>
        <dbReference type="RuleBase" id="RU366055"/>
    </source>
</evidence>
<dbReference type="GO" id="GO:0046872">
    <property type="term" value="F:metal ion binding"/>
    <property type="evidence" value="ECO:0007669"/>
    <property type="project" value="UniProtKB-KW"/>
</dbReference>
<dbReference type="EMBL" id="CM000648">
    <property type="protein sequence ID" value="EED89118.1"/>
    <property type="molecule type" value="Genomic_DNA"/>
</dbReference>
<evidence type="ECO:0000313" key="14">
    <source>
        <dbReference type="Proteomes" id="UP000001449"/>
    </source>
</evidence>
<keyword evidence="6 10" id="KW-0378">Hydrolase</keyword>
<dbReference type="SMART" id="SM00892">
    <property type="entry name" value="Endonuclease_NS"/>
    <property type="match status" value="1"/>
</dbReference>
<dbReference type="eggNOG" id="KOG3721">
    <property type="taxonomic scope" value="Eukaryota"/>
</dbReference>
<evidence type="ECO:0000259" key="12">
    <source>
        <dbReference type="SMART" id="SM00892"/>
    </source>
</evidence>
<evidence type="ECO:0000256" key="6">
    <source>
        <dbReference type="ARBA" id="ARBA00022801"/>
    </source>
</evidence>
<dbReference type="SMART" id="SM00477">
    <property type="entry name" value="NUC"/>
    <property type="match status" value="1"/>
</dbReference>
<evidence type="ECO:0000256" key="9">
    <source>
        <dbReference type="PIRSR" id="PIRSR640255-2"/>
    </source>
</evidence>
<dbReference type="InterPro" id="IPR040255">
    <property type="entry name" value="Non-specific_endonuclease"/>
</dbReference>
<dbReference type="InterPro" id="IPR020821">
    <property type="entry name" value="ENPP1-3/EXOG-like_nuc-like"/>
</dbReference>
<dbReference type="InterPro" id="IPR044925">
    <property type="entry name" value="His-Me_finger_sf"/>
</dbReference>
<keyword evidence="5 10" id="KW-0255">Endonuclease</keyword>
<dbReference type="EC" id="3.1.30.-" evidence="10"/>
<dbReference type="HOGENOM" id="CLU_807729_0_0_1"/>
<dbReference type="InterPro" id="IPR018524">
    <property type="entry name" value="DNA/RNA_endonuclease_AS"/>
</dbReference>
<dbReference type="Gene3D" id="3.40.570.10">
    <property type="entry name" value="Extracellular Endonuclease, subunit A"/>
    <property type="match status" value="1"/>
</dbReference>
<feature type="binding site" evidence="9">
    <location>
        <position position="153"/>
    </location>
    <ligand>
        <name>Mg(2+)</name>
        <dbReference type="ChEBI" id="CHEBI:18420"/>
        <note>catalytic</note>
    </ligand>
</feature>
<evidence type="ECO:0000256" key="8">
    <source>
        <dbReference type="PIRSR" id="PIRSR640255-1"/>
    </source>
</evidence>
<dbReference type="GO" id="GO:0004521">
    <property type="term" value="F:RNA endonuclease activity"/>
    <property type="evidence" value="ECO:0000318"/>
    <property type="project" value="GO_Central"/>
</dbReference>
<dbReference type="KEGG" id="tps:THAPSDRAFT_24666"/>
<reference evidence="13 14" key="1">
    <citation type="journal article" date="2004" name="Science">
        <title>The genome of the diatom Thalassiosira pseudonana: ecology, evolution, and metabolism.</title>
        <authorList>
            <person name="Armbrust E.V."/>
            <person name="Berges J.A."/>
            <person name="Bowler C."/>
            <person name="Green B.R."/>
            <person name="Martinez D."/>
            <person name="Putnam N.H."/>
            <person name="Zhou S."/>
            <person name="Allen A.E."/>
            <person name="Apt K.E."/>
            <person name="Bechner M."/>
            <person name="Brzezinski M.A."/>
            <person name="Chaal B.K."/>
            <person name="Chiovitti A."/>
            <person name="Davis A.K."/>
            <person name="Demarest M.S."/>
            <person name="Detter J.C."/>
            <person name="Glavina T."/>
            <person name="Goodstein D."/>
            <person name="Hadi M.Z."/>
            <person name="Hellsten U."/>
            <person name="Hildebrand M."/>
            <person name="Jenkins B.D."/>
            <person name="Jurka J."/>
            <person name="Kapitonov V.V."/>
            <person name="Kroger N."/>
            <person name="Lau W.W."/>
            <person name="Lane T.W."/>
            <person name="Larimer F.W."/>
            <person name="Lippmeier J.C."/>
            <person name="Lucas S."/>
            <person name="Medina M."/>
            <person name="Montsant A."/>
            <person name="Obornik M."/>
            <person name="Parker M.S."/>
            <person name="Palenik B."/>
            <person name="Pazour G.J."/>
            <person name="Richardson P.M."/>
            <person name="Rynearson T.A."/>
            <person name="Saito M.A."/>
            <person name="Schwartz D.C."/>
            <person name="Thamatrakoln K."/>
            <person name="Valentin K."/>
            <person name="Vardi A."/>
            <person name="Wilkerson F.P."/>
            <person name="Rokhsar D.S."/>
        </authorList>
    </citation>
    <scope>NUCLEOTIDE SEQUENCE [LARGE SCALE GENOMIC DNA]</scope>
    <source>
        <strain evidence="13 14">CCMP1335</strain>
    </source>
</reference>
<dbReference type="AlphaFoldDB" id="B8CBF3"/>
<evidence type="ECO:0000313" key="13">
    <source>
        <dbReference type="EMBL" id="EED89118.1"/>
    </source>
</evidence>
<dbReference type="InterPro" id="IPR001604">
    <property type="entry name" value="Endo_G_ENPP1-like_dom"/>
</dbReference>
<dbReference type="Pfam" id="PF01223">
    <property type="entry name" value="Endonuclease_NS"/>
    <property type="match status" value="1"/>
</dbReference>
<dbReference type="GO" id="GO:0003676">
    <property type="term" value="F:nucleic acid binding"/>
    <property type="evidence" value="ECO:0007669"/>
    <property type="project" value="InterPro"/>
</dbReference>
<keyword evidence="3 10" id="KW-0540">Nuclease</keyword>
<feature type="domain" description="DNA/RNA non-specific endonuclease/pyrophosphatase/phosphodiesterase" evidence="12">
    <location>
        <begin position="56"/>
        <end position="307"/>
    </location>
</feature>
<accession>B8CBF3</accession>
<dbReference type="GO" id="GO:0000014">
    <property type="term" value="F:single-stranded DNA endodeoxyribonuclease activity"/>
    <property type="evidence" value="ECO:0000318"/>
    <property type="project" value="GO_Central"/>
</dbReference>
<keyword evidence="4 9" id="KW-0479">Metal-binding</keyword>
<dbReference type="Proteomes" id="UP000001449">
    <property type="component" value="Chromosome 13"/>
</dbReference>
<evidence type="ECO:0000256" key="1">
    <source>
        <dbReference type="ARBA" id="ARBA00001946"/>
    </source>
</evidence>
<keyword evidence="14" id="KW-1185">Reference proteome</keyword>
<dbReference type="PANTHER" id="PTHR13966:SF5">
    <property type="entry name" value="ENDONUCLEASE G, MITOCHONDRIAL"/>
    <property type="match status" value="1"/>
</dbReference>
<evidence type="ECO:0000256" key="5">
    <source>
        <dbReference type="ARBA" id="ARBA00022759"/>
    </source>
</evidence>
<dbReference type="GO" id="GO:0005743">
    <property type="term" value="C:mitochondrial inner membrane"/>
    <property type="evidence" value="ECO:0000318"/>
    <property type="project" value="GO_Central"/>
</dbReference>
<evidence type="ECO:0000259" key="11">
    <source>
        <dbReference type="SMART" id="SM00477"/>
    </source>
</evidence>
<evidence type="ECO:0000256" key="4">
    <source>
        <dbReference type="ARBA" id="ARBA00022723"/>
    </source>
</evidence>
<dbReference type="SUPFAM" id="SSF54060">
    <property type="entry name" value="His-Me finger endonucleases"/>
    <property type="match status" value="1"/>
</dbReference>
<dbReference type="PaxDb" id="35128-Thaps24666"/>
<name>B8CBF3_THAPS</name>
<reference evidence="13 14" key="2">
    <citation type="journal article" date="2008" name="Nature">
        <title>The Phaeodactylum genome reveals the evolutionary history of diatom genomes.</title>
        <authorList>
            <person name="Bowler C."/>
            <person name="Allen A.E."/>
            <person name="Badger J.H."/>
            <person name="Grimwood J."/>
            <person name="Jabbari K."/>
            <person name="Kuo A."/>
            <person name="Maheswari U."/>
            <person name="Martens C."/>
            <person name="Maumus F."/>
            <person name="Otillar R.P."/>
            <person name="Rayko E."/>
            <person name="Salamov A."/>
            <person name="Vandepoele K."/>
            <person name="Beszteri B."/>
            <person name="Gruber A."/>
            <person name="Heijde M."/>
            <person name="Katinka M."/>
            <person name="Mock T."/>
            <person name="Valentin K."/>
            <person name="Verret F."/>
            <person name="Berges J.A."/>
            <person name="Brownlee C."/>
            <person name="Cadoret J.P."/>
            <person name="Chiovitti A."/>
            <person name="Choi C.J."/>
            <person name="Coesel S."/>
            <person name="De Martino A."/>
            <person name="Detter J.C."/>
            <person name="Durkin C."/>
            <person name="Falciatore A."/>
            <person name="Fournet J."/>
            <person name="Haruta M."/>
            <person name="Huysman M.J."/>
            <person name="Jenkins B.D."/>
            <person name="Jiroutova K."/>
            <person name="Jorgensen R.E."/>
            <person name="Joubert Y."/>
            <person name="Kaplan A."/>
            <person name="Kroger N."/>
            <person name="Kroth P.G."/>
            <person name="La Roche J."/>
            <person name="Lindquist E."/>
            <person name="Lommer M."/>
            <person name="Martin-Jezequel V."/>
            <person name="Lopez P.J."/>
            <person name="Lucas S."/>
            <person name="Mangogna M."/>
            <person name="McGinnis K."/>
            <person name="Medlin L.K."/>
            <person name="Montsant A."/>
            <person name="Oudot-Le Secq M.P."/>
            <person name="Napoli C."/>
            <person name="Obornik M."/>
            <person name="Parker M.S."/>
            <person name="Petit J.L."/>
            <person name="Porcel B.M."/>
            <person name="Poulsen N."/>
            <person name="Robison M."/>
            <person name="Rychlewski L."/>
            <person name="Rynearson T.A."/>
            <person name="Schmutz J."/>
            <person name="Shapiro H."/>
            <person name="Siaut M."/>
            <person name="Stanley M."/>
            <person name="Sussman M.R."/>
            <person name="Taylor A.R."/>
            <person name="Vardi A."/>
            <person name="von Dassow P."/>
            <person name="Vyverman W."/>
            <person name="Willis A."/>
            <person name="Wyrwicz L.S."/>
            <person name="Rokhsar D.S."/>
            <person name="Weissenbach J."/>
            <person name="Armbrust E.V."/>
            <person name="Green B.R."/>
            <person name="Van de Peer Y."/>
            <person name="Grigoriev I.V."/>
        </authorList>
    </citation>
    <scope>NUCLEOTIDE SEQUENCE [LARGE SCALE GENOMIC DNA]</scope>
    <source>
        <strain evidence="13 14">CCMP1335</strain>
    </source>
</reference>
<evidence type="ECO:0000256" key="7">
    <source>
        <dbReference type="ARBA" id="ARBA00022842"/>
    </source>
</evidence>
<dbReference type="GO" id="GO:0005634">
    <property type="term" value="C:nucleus"/>
    <property type="evidence" value="ECO:0000318"/>
    <property type="project" value="GO_Central"/>
</dbReference>
<sequence>MPIPSWAAHSTSFCIGAITAVVGIALQNRPAAASTAQSSFTSINMLPTLPIRLFRPNDNLLIAFDTRNKNPVFVVERLLPNNKHSSGAAIRKNKRFYEEITLAPYHRSRNHHYRNSGYDRGHLAPAADFPFNDDEMNDTFALTNASPQMPRFNRTMWLRLEEFVRSVAEKESAAVKRDNTASNEEKEVETWVISGPLWLPSSISKTPLGEDGFRYSYAGIGKPPSLVSVPTHFFKVVVVVSKTYKMKRAGNGEGVDMDDIVMKKFAAFVLPNTEQEVPKFQLANYLVRLTDLEAVTGLEIFPAILGSYDNKRDSGKSDDVLPICKQIADALTDDQRETDAVRKH</sequence>
<evidence type="ECO:0000256" key="2">
    <source>
        <dbReference type="ARBA" id="ARBA00010052"/>
    </source>
</evidence>
<gene>
    <name evidence="13" type="ORF">THAPSDRAFT_24666</name>
</gene>
<evidence type="ECO:0000256" key="3">
    <source>
        <dbReference type="ARBA" id="ARBA00022722"/>
    </source>
</evidence>
<dbReference type="STRING" id="35128.B8CBF3"/>
<protein>
    <recommendedName>
        <fullName evidence="10">Endonuclease</fullName>
        <ecNumber evidence="10">3.1.30.-</ecNumber>
    </recommendedName>
</protein>
<dbReference type="InParanoid" id="B8CBF3"/>
<keyword evidence="7" id="KW-0460">Magnesium</keyword>
<comment type="cofactor">
    <cofactor evidence="1 10">
        <name>Mg(2+)</name>
        <dbReference type="ChEBI" id="CHEBI:18420"/>
    </cofactor>
</comment>
<dbReference type="OMA" id="DPYAYYI"/>
<feature type="domain" description="ENPP1-3/EXOG-like endonuclease/phosphodiesterase" evidence="11">
    <location>
        <begin position="57"/>
        <end position="307"/>
    </location>
</feature>
<feature type="active site" description="Proton acceptor" evidence="8">
    <location>
        <position position="122"/>
    </location>
</feature>
<comment type="similarity">
    <text evidence="2 10">Belongs to the DNA/RNA non-specific endonuclease family.</text>
</comment>
<dbReference type="GeneID" id="7445772"/>
<organism evidence="13 14">
    <name type="scientific">Thalassiosira pseudonana</name>
    <name type="common">Marine diatom</name>
    <name type="synonym">Cyclotella nana</name>
    <dbReference type="NCBI Taxonomy" id="35128"/>
    <lineage>
        <taxon>Eukaryota</taxon>
        <taxon>Sar</taxon>
        <taxon>Stramenopiles</taxon>
        <taxon>Ochrophyta</taxon>
        <taxon>Bacillariophyta</taxon>
        <taxon>Coscinodiscophyceae</taxon>
        <taxon>Thalassiosirophycidae</taxon>
        <taxon>Thalassiosirales</taxon>
        <taxon>Thalassiosiraceae</taxon>
        <taxon>Thalassiosira</taxon>
    </lineage>
</organism>